<dbReference type="Pfam" id="PF01476">
    <property type="entry name" value="LysM"/>
    <property type="match status" value="1"/>
</dbReference>
<dbReference type="Gene3D" id="3.10.350.10">
    <property type="entry name" value="LysM domain"/>
    <property type="match status" value="1"/>
</dbReference>
<keyword evidence="3" id="KW-1185">Reference proteome</keyword>
<gene>
    <name evidence="2" type="ORF">GIY23_07925</name>
</gene>
<dbReference type="AlphaFoldDB" id="A0A5Q3Q7P2"/>
<reference evidence="3" key="1">
    <citation type="submission" date="2019-11" db="EMBL/GenBank/DDBJ databases">
        <title>The complete genome sequence of Saccharopolyspora sp. E2A.</title>
        <authorList>
            <person name="Zhang G."/>
        </authorList>
    </citation>
    <scope>NUCLEOTIDE SEQUENCE [LARGE SCALE GENOMIC DNA]</scope>
    <source>
        <strain evidence="3">E2A</strain>
    </source>
</reference>
<dbReference type="InterPro" id="IPR036779">
    <property type="entry name" value="LysM_dom_sf"/>
</dbReference>
<dbReference type="SUPFAM" id="SSF54106">
    <property type="entry name" value="LysM domain"/>
    <property type="match status" value="1"/>
</dbReference>
<evidence type="ECO:0000313" key="3">
    <source>
        <dbReference type="Proteomes" id="UP000371041"/>
    </source>
</evidence>
<name>A0A5Q3Q7P2_9PSEU</name>
<dbReference type="KEGG" id="sace:GIY23_07925"/>
<evidence type="ECO:0000313" key="2">
    <source>
        <dbReference type="EMBL" id="QGK69456.1"/>
    </source>
</evidence>
<dbReference type="CDD" id="cd00118">
    <property type="entry name" value="LysM"/>
    <property type="match status" value="1"/>
</dbReference>
<proteinExistence type="predicted"/>
<organism evidence="2 3">
    <name type="scientific">Allosaccharopolyspora coralli</name>
    <dbReference type="NCBI Taxonomy" id="2665642"/>
    <lineage>
        <taxon>Bacteria</taxon>
        <taxon>Bacillati</taxon>
        <taxon>Actinomycetota</taxon>
        <taxon>Actinomycetes</taxon>
        <taxon>Pseudonocardiales</taxon>
        <taxon>Pseudonocardiaceae</taxon>
        <taxon>Allosaccharopolyspora</taxon>
    </lineage>
</organism>
<dbReference type="EMBL" id="CP045929">
    <property type="protein sequence ID" value="QGK69456.1"/>
    <property type="molecule type" value="Genomic_DNA"/>
</dbReference>
<protein>
    <submittedName>
        <fullName evidence="2">LysM peptidoglycan-binding domain-containing protein</fullName>
    </submittedName>
</protein>
<accession>A0A5Q3Q7P2</accession>
<feature type="domain" description="LysM" evidence="1">
    <location>
        <begin position="37"/>
        <end position="84"/>
    </location>
</feature>
<dbReference type="Proteomes" id="UP000371041">
    <property type="component" value="Chromosome"/>
</dbReference>
<sequence length="86" mass="8749">MWLVAVAACTFLVVVVAGFVGISGGAVALPSPTTVVQVEPGDTLWGLANRHAPHADTAAVVRRMVEMNGLEGSVARPGESLIVPSA</sequence>
<evidence type="ECO:0000259" key="1">
    <source>
        <dbReference type="Pfam" id="PF01476"/>
    </source>
</evidence>
<dbReference type="InterPro" id="IPR018392">
    <property type="entry name" value="LysM"/>
</dbReference>